<feature type="compositionally biased region" description="Low complexity" evidence="1">
    <location>
        <begin position="127"/>
        <end position="153"/>
    </location>
</feature>
<reference evidence="5 6" key="1">
    <citation type="submission" date="2018-03" db="EMBL/GenBank/DDBJ databases">
        <title>Genomes of Pezizomycetes fungi and the evolution of truffles.</title>
        <authorList>
            <person name="Murat C."/>
            <person name="Payen T."/>
            <person name="Noel B."/>
            <person name="Kuo A."/>
            <person name="Martin F.M."/>
        </authorList>
    </citation>
    <scope>NUCLEOTIDE SEQUENCE [LARGE SCALE GENOMIC DNA]</scope>
    <source>
        <strain evidence="5">091103-1</strain>
    </source>
</reference>
<dbReference type="EMBL" id="PYWC01000040">
    <property type="protein sequence ID" value="PWW75965.1"/>
    <property type="molecule type" value="Genomic_DNA"/>
</dbReference>
<feature type="region of interest" description="Disordered" evidence="1">
    <location>
        <begin position="126"/>
        <end position="163"/>
    </location>
</feature>
<evidence type="ECO:0000259" key="4">
    <source>
        <dbReference type="PROSITE" id="PS50213"/>
    </source>
</evidence>
<evidence type="ECO:0000256" key="2">
    <source>
        <dbReference type="SAM" id="Phobius"/>
    </source>
</evidence>
<dbReference type="SUPFAM" id="SSF82153">
    <property type="entry name" value="FAS1 domain"/>
    <property type="match status" value="1"/>
</dbReference>
<keyword evidence="3" id="KW-0732">Signal</keyword>
<name>A0A317SNI4_9PEZI</name>
<proteinExistence type="predicted"/>
<evidence type="ECO:0000313" key="6">
    <source>
        <dbReference type="Proteomes" id="UP000246991"/>
    </source>
</evidence>
<comment type="caution">
    <text evidence="5">The sequence shown here is derived from an EMBL/GenBank/DDBJ whole genome shotgun (WGS) entry which is preliminary data.</text>
</comment>
<feature type="domain" description="FAS1" evidence="4">
    <location>
        <begin position="224"/>
        <end position="359"/>
    </location>
</feature>
<dbReference type="InterPro" id="IPR036378">
    <property type="entry name" value="FAS1_dom_sf"/>
</dbReference>
<feature type="signal peptide" evidence="3">
    <location>
        <begin position="1"/>
        <end position="21"/>
    </location>
</feature>
<sequence length="394" mass="41278">MILPISLLAVVLLFIAPYVSCQTPASNQTLVQALAGMPECQQYRELLLENPEAQNLEPGQMYSIFCPGNEAVLRKIAEPAGNKVKRDTRKAIRDAAAMAATNTYVTKTEVQKRQVTNVFTSPTTMVLSSPTTTGATSATLGSSSGGSLATSTPVPTGFRTSGPDPFAADPNQATLKTTFNDTAFVNLGPGEFLPMVSFSTAPGNTSPKLVCGLGNIVDVATKNIPFNLGVIQSAKEFVTLPETLSQSITILGQRIFLAALTKYNLLSTYDNTPRITAFVPIDSSLSGEPSECTCKQHVVEGPPLYTPNIVLGRPYTTKAGGSITIEIKDGVYTLPGGATIVKANVITKNGVVHFVNGTISGGCEPKPFTGGSSRVGAWMGGLVGLFGVVVGLLA</sequence>
<evidence type="ECO:0000256" key="1">
    <source>
        <dbReference type="SAM" id="MobiDB-lite"/>
    </source>
</evidence>
<feature type="transmembrane region" description="Helical" evidence="2">
    <location>
        <begin position="375"/>
        <end position="393"/>
    </location>
</feature>
<keyword evidence="6" id="KW-1185">Reference proteome</keyword>
<dbReference type="STRING" id="42249.A0A317SNI4"/>
<dbReference type="Gene3D" id="2.30.180.10">
    <property type="entry name" value="FAS1 domain"/>
    <property type="match status" value="1"/>
</dbReference>
<evidence type="ECO:0000313" key="5">
    <source>
        <dbReference type="EMBL" id="PWW75965.1"/>
    </source>
</evidence>
<organism evidence="5 6">
    <name type="scientific">Tuber magnatum</name>
    <name type="common">white Piedmont truffle</name>
    <dbReference type="NCBI Taxonomy" id="42249"/>
    <lineage>
        <taxon>Eukaryota</taxon>
        <taxon>Fungi</taxon>
        <taxon>Dikarya</taxon>
        <taxon>Ascomycota</taxon>
        <taxon>Pezizomycotina</taxon>
        <taxon>Pezizomycetes</taxon>
        <taxon>Pezizales</taxon>
        <taxon>Tuberaceae</taxon>
        <taxon>Tuber</taxon>
    </lineage>
</organism>
<feature type="chain" id="PRO_5016336647" description="FAS1 domain-containing protein" evidence="3">
    <location>
        <begin position="22"/>
        <end position="394"/>
    </location>
</feature>
<gene>
    <name evidence="5" type="ORF">C7212DRAFT_357789</name>
</gene>
<dbReference type="AlphaFoldDB" id="A0A317SNI4"/>
<keyword evidence="2" id="KW-1133">Transmembrane helix</keyword>
<dbReference type="Pfam" id="PF02469">
    <property type="entry name" value="Fasciclin"/>
    <property type="match status" value="1"/>
</dbReference>
<dbReference type="PROSITE" id="PS50213">
    <property type="entry name" value="FAS1"/>
    <property type="match status" value="1"/>
</dbReference>
<dbReference type="InterPro" id="IPR000782">
    <property type="entry name" value="FAS1_domain"/>
</dbReference>
<evidence type="ECO:0000256" key="3">
    <source>
        <dbReference type="SAM" id="SignalP"/>
    </source>
</evidence>
<keyword evidence="2" id="KW-0472">Membrane</keyword>
<dbReference type="OrthoDB" id="286301at2759"/>
<dbReference type="Proteomes" id="UP000246991">
    <property type="component" value="Unassembled WGS sequence"/>
</dbReference>
<accession>A0A317SNI4</accession>
<keyword evidence="2" id="KW-0812">Transmembrane</keyword>
<protein>
    <recommendedName>
        <fullName evidence="4">FAS1 domain-containing protein</fullName>
    </recommendedName>
</protein>